<dbReference type="PANTHER" id="PTHR43767">
    <property type="entry name" value="LONG-CHAIN-FATTY-ACID--COA LIGASE"/>
    <property type="match status" value="1"/>
</dbReference>
<dbReference type="EC" id="6.2.1.3" evidence="12"/>
<dbReference type="CDD" id="cd05936">
    <property type="entry name" value="FC-FACS_FadD_like"/>
    <property type="match status" value="1"/>
</dbReference>
<keyword evidence="6" id="KW-0547">Nucleotide-binding</keyword>
<evidence type="ECO:0000256" key="8">
    <source>
        <dbReference type="ARBA" id="ARBA00022840"/>
    </source>
</evidence>
<dbReference type="AlphaFoldDB" id="A0AAJ5D432"/>
<keyword evidence="8" id="KW-0067">ATP-binding</keyword>
<dbReference type="Pfam" id="PF13193">
    <property type="entry name" value="AMP-binding_C"/>
    <property type="match status" value="1"/>
</dbReference>
<evidence type="ECO:0000256" key="12">
    <source>
        <dbReference type="ARBA" id="ARBA00026121"/>
    </source>
</evidence>
<evidence type="ECO:0000256" key="4">
    <source>
        <dbReference type="ARBA" id="ARBA00006432"/>
    </source>
</evidence>
<dbReference type="RefSeq" id="WP_062739043.1">
    <property type="nucleotide sequence ID" value="NZ_BAAAEC010000008.1"/>
</dbReference>
<evidence type="ECO:0000256" key="2">
    <source>
        <dbReference type="ARBA" id="ARBA00004170"/>
    </source>
</evidence>
<protein>
    <recommendedName>
        <fullName evidence="13">Long-chain-fatty-acid--CoA ligase</fullName>
        <ecNumber evidence="12">6.2.1.3</ecNumber>
    </recommendedName>
    <alternativeName>
        <fullName evidence="14">Long-chain acyl-CoA synthetase</fullName>
    </alternativeName>
</protein>
<dbReference type="FunFam" id="3.40.50.12780:FF:000003">
    <property type="entry name" value="Long-chain-fatty-acid--CoA ligase FadD"/>
    <property type="match status" value="1"/>
</dbReference>
<name>A0AAJ5D432_9RALS</name>
<reference evidence="17 18" key="1">
    <citation type="submission" date="2018-06" db="EMBL/GenBank/DDBJ databases">
        <authorList>
            <consortium name="Pathogen Informatics"/>
            <person name="Doyle S."/>
        </authorList>
    </citation>
    <scope>NUCLEOTIDE SEQUENCE [LARGE SCALE GENOMIC DNA]</scope>
    <source>
        <strain evidence="17 18">NCTC10894</strain>
    </source>
</reference>
<evidence type="ECO:0000256" key="7">
    <source>
        <dbReference type="ARBA" id="ARBA00022832"/>
    </source>
</evidence>
<dbReference type="Gene3D" id="3.30.300.30">
    <property type="match status" value="1"/>
</dbReference>
<sequence>MNTVADRSNLTDRIWLKSYPEGVPAEIDPDRYHSLAEVFRESVEKYRTRVAYVSVGTEMTYDQCERQAKHFAAWLQSRGVKKGDRVAIMLPNSLQYPVCLFGTLLAGAIVVNVNPLYTVPELAHQLRDSGAQTIVVLENFARTLEQALPGTQVRNIVITGIGDLMGGALNLKGRALNFVMRHVQKQVPPYTLPSPVWLRDALATGRSRTLQPVQLEPQDIAFLQYTGGTTGVAKGAMLTHRNIIANLLQAEVWSKGMLSDEAETNVTLLPLYHIFSLTVNLLMFMTMGGRNILIANPRDTKRVLFILRKERFSGIAGVNTLFNALLEDPEFANRDFSAMKITIGGGMAVQRAIAERWKKVTGHTIVEGYGLTECSPVVSMNPPDITEFSGTIGLPAPSTEVRFKRDDGTIAPIGEPGELQVRGPQVMRGYWQRPDETAKVIDADGWFSTGDIGVMDANGYIRLIDRKKDMILVSGFNVYPNEIEDVVALHPGVLEVAAIGVPDPVAGERVKIIVVPRTGALTEAALLEHCRAHLTGYKMPRIVEFRHEELPKSTVGKILRRELRDADPDIQRARAAQAQQ</sequence>
<dbReference type="Gene3D" id="3.40.50.12780">
    <property type="entry name" value="N-terminal domain of ligase-like"/>
    <property type="match status" value="1"/>
</dbReference>
<keyword evidence="7" id="KW-0276">Fatty acid metabolism</keyword>
<gene>
    <name evidence="17" type="primary">fadD_3</name>
    <name evidence="17" type="ORF">NCTC10894_00826</name>
</gene>
<accession>A0AAJ5D432</accession>
<dbReference type="Proteomes" id="UP000255008">
    <property type="component" value="Unassembled WGS sequence"/>
</dbReference>
<dbReference type="Pfam" id="PF00501">
    <property type="entry name" value="AMP-binding"/>
    <property type="match status" value="1"/>
</dbReference>
<evidence type="ECO:0000256" key="6">
    <source>
        <dbReference type="ARBA" id="ARBA00022741"/>
    </source>
</evidence>
<dbReference type="InterPro" id="IPR000873">
    <property type="entry name" value="AMP-dep_synth/lig_dom"/>
</dbReference>
<feature type="domain" description="AMP-binding enzyme C-terminal" evidence="16">
    <location>
        <begin position="482"/>
        <end position="557"/>
    </location>
</feature>
<dbReference type="EMBL" id="UGVE01000001">
    <property type="protein sequence ID" value="SUD96488.1"/>
    <property type="molecule type" value="Genomic_DNA"/>
</dbReference>
<evidence type="ECO:0000256" key="9">
    <source>
        <dbReference type="ARBA" id="ARBA00022842"/>
    </source>
</evidence>
<dbReference type="InterPro" id="IPR045851">
    <property type="entry name" value="AMP-bd_C_sf"/>
</dbReference>
<evidence type="ECO:0000256" key="11">
    <source>
        <dbReference type="ARBA" id="ARBA00023136"/>
    </source>
</evidence>
<evidence type="ECO:0000256" key="5">
    <source>
        <dbReference type="ARBA" id="ARBA00022598"/>
    </source>
</evidence>
<dbReference type="GO" id="GO:0004467">
    <property type="term" value="F:long-chain fatty acid-CoA ligase activity"/>
    <property type="evidence" value="ECO:0007669"/>
    <property type="project" value="UniProtKB-EC"/>
</dbReference>
<feature type="domain" description="AMP-dependent synthetase/ligase" evidence="15">
    <location>
        <begin position="39"/>
        <end position="431"/>
    </location>
</feature>
<evidence type="ECO:0000313" key="18">
    <source>
        <dbReference type="Proteomes" id="UP000255008"/>
    </source>
</evidence>
<keyword evidence="9" id="KW-0460">Magnesium</keyword>
<comment type="subcellular location">
    <subcellularLocation>
        <location evidence="2">Membrane</location>
        <topology evidence="2">Peripheral membrane protein</topology>
    </subcellularLocation>
</comment>
<dbReference type="InterPro" id="IPR050237">
    <property type="entry name" value="ATP-dep_AMP-bd_enzyme"/>
</dbReference>
<proteinExistence type="inferred from homology"/>
<comment type="caution">
    <text evidence="17">The sequence shown here is derived from an EMBL/GenBank/DDBJ whole genome shotgun (WGS) entry which is preliminary data.</text>
</comment>
<dbReference type="PANTHER" id="PTHR43767:SF8">
    <property type="entry name" value="LONG-CHAIN-FATTY-ACID--COA LIGASE"/>
    <property type="match status" value="1"/>
</dbReference>
<organism evidence="17 18">
    <name type="scientific">Ralstonia mannitolilytica</name>
    <dbReference type="NCBI Taxonomy" id="105219"/>
    <lineage>
        <taxon>Bacteria</taxon>
        <taxon>Pseudomonadati</taxon>
        <taxon>Pseudomonadota</taxon>
        <taxon>Betaproteobacteria</taxon>
        <taxon>Burkholderiales</taxon>
        <taxon>Burkholderiaceae</taxon>
        <taxon>Ralstonia</taxon>
    </lineage>
</organism>
<keyword evidence="10" id="KW-0443">Lipid metabolism</keyword>
<dbReference type="InterPro" id="IPR020845">
    <property type="entry name" value="AMP-binding_CS"/>
</dbReference>
<evidence type="ECO:0000256" key="3">
    <source>
        <dbReference type="ARBA" id="ARBA00005005"/>
    </source>
</evidence>
<evidence type="ECO:0000259" key="16">
    <source>
        <dbReference type="Pfam" id="PF13193"/>
    </source>
</evidence>
<dbReference type="GO" id="GO:0005524">
    <property type="term" value="F:ATP binding"/>
    <property type="evidence" value="ECO:0007669"/>
    <property type="project" value="UniProtKB-KW"/>
</dbReference>
<keyword evidence="11" id="KW-0472">Membrane</keyword>
<dbReference type="FunFam" id="3.30.300.30:FF:000006">
    <property type="entry name" value="Long-chain-fatty-acid--CoA ligase FadD"/>
    <property type="match status" value="1"/>
</dbReference>
<dbReference type="PROSITE" id="PS00455">
    <property type="entry name" value="AMP_BINDING"/>
    <property type="match status" value="1"/>
</dbReference>
<evidence type="ECO:0000256" key="13">
    <source>
        <dbReference type="ARBA" id="ARBA00039545"/>
    </source>
</evidence>
<keyword evidence="5 17" id="KW-0436">Ligase</keyword>
<comment type="similarity">
    <text evidence="4">Belongs to the ATP-dependent AMP-binding enzyme family.</text>
</comment>
<evidence type="ECO:0000313" key="17">
    <source>
        <dbReference type="EMBL" id="SUD96488.1"/>
    </source>
</evidence>
<dbReference type="InterPro" id="IPR042099">
    <property type="entry name" value="ANL_N_sf"/>
</dbReference>
<comment type="pathway">
    <text evidence="3">Lipid metabolism; fatty acid beta-oxidation.</text>
</comment>
<evidence type="ECO:0000256" key="14">
    <source>
        <dbReference type="ARBA" id="ARBA00042773"/>
    </source>
</evidence>
<dbReference type="InterPro" id="IPR025110">
    <property type="entry name" value="AMP-bd_C"/>
</dbReference>
<comment type="cofactor">
    <cofactor evidence="1">
        <name>Mg(2+)</name>
        <dbReference type="ChEBI" id="CHEBI:18420"/>
    </cofactor>
</comment>
<dbReference type="SUPFAM" id="SSF56801">
    <property type="entry name" value="Acetyl-CoA synthetase-like"/>
    <property type="match status" value="1"/>
</dbReference>
<dbReference type="GO" id="GO:0016020">
    <property type="term" value="C:membrane"/>
    <property type="evidence" value="ECO:0007669"/>
    <property type="project" value="UniProtKB-SubCell"/>
</dbReference>
<evidence type="ECO:0000259" key="15">
    <source>
        <dbReference type="Pfam" id="PF00501"/>
    </source>
</evidence>
<evidence type="ECO:0000256" key="10">
    <source>
        <dbReference type="ARBA" id="ARBA00023098"/>
    </source>
</evidence>
<evidence type="ECO:0000256" key="1">
    <source>
        <dbReference type="ARBA" id="ARBA00001946"/>
    </source>
</evidence>